<reference evidence="2 3" key="1">
    <citation type="submission" date="2011-08" db="EMBL/GenBank/DDBJ databases">
        <title>The Genome Sequence of Clostridium hathewayi WAL-18680.</title>
        <authorList>
            <consortium name="The Broad Institute Genome Sequencing Platform"/>
            <person name="Earl A."/>
            <person name="Ward D."/>
            <person name="Feldgarden M."/>
            <person name="Gevers D."/>
            <person name="Finegold S.M."/>
            <person name="Summanen P.H."/>
            <person name="Molitoris D.R."/>
            <person name="Song M."/>
            <person name="Daigneault M."/>
            <person name="Allen-Vercoe E."/>
            <person name="Young S.K."/>
            <person name="Zeng Q."/>
            <person name="Gargeya S."/>
            <person name="Fitzgerald M."/>
            <person name="Haas B."/>
            <person name="Abouelleil A."/>
            <person name="Alvarado L."/>
            <person name="Arachchi H.M."/>
            <person name="Berlin A."/>
            <person name="Brown A."/>
            <person name="Chapman S.B."/>
            <person name="Chen Z."/>
            <person name="Dunbar C."/>
            <person name="Freedman E."/>
            <person name="Gearin G."/>
            <person name="Gellesch M."/>
            <person name="Goldberg J."/>
            <person name="Griggs A."/>
            <person name="Gujja S."/>
            <person name="Heiman D."/>
            <person name="Howarth C."/>
            <person name="Larson L."/>
            <person name="Lui A."/>
            <person name="MacDonald P.J.P."/>
            <person name="Montmayeur A."/>
            <person name="Murphy C."/>
            <person name="Neiman D."/>
            <person name="Pearson M."/>
            <person name="Priest M."/>
            <person name="Roberts A."/>
            <person name="Saif S."/>
            <person name="Shea T."/>
            <person name="Shenoy N."/>
            <person name="Sisk P."/>
            <person name="Stolte C."/>
            <person name="Sykes S."/>
            <person name="Wortman J."/>
            <person name="Nusbaum C."/>
            <person name="Birren B."/>
        </authorList>
    </citation>
    <scope>NUCLEOTIDE SEQUENCE [LARGE SCALE GENOMIC DNA]</scope>
    <source>
        <strain evidence="2 3">WAL-18680</strain>
    </source>
</reference>
<proteinExistence type="predicted"/>
<keyword evidence="1" id="KW-0732">Signal</keyword>
<accession>G5IDT0</accession>
<comment type="caution">
    <text evidence="2">The sequence shown here is derived from an EMBL/GenBank/DDBJ whole genome shotgun (WGS) entry which is preliminary data.</text>
</comment>
<dbReference type="AlphaFoldDB" id="G5IDT0"/>
<evidence type="ECO:0000313" key="3">
    <source>
        <dbReference type="Proteomes" id="UP000005384"/>
    </source>
</evidence>
<dbReference type="RefSeq" id="WP_006779621.1">
    <property type="nucleotide sequence ID" value="NZ_CP040506.1"/>
</dbReference>
<evidence type="ECO:0000256" key="1">
    <source>
        <dbReference type="SAM" id="SignalP"/>
    </source>
</evidence>
<keyword evidence="3" id="KW-1185">Reference proteome</keyword>
<organism evidence="2 3">
    <name type="scientific">Hungatella hathewayi WAL-18680</name>
    <dbReference type="NCBI Taxonomy" id="742737"/>
    <lineage>
        <taxon>Bacteria</taxon>
        <taxon>Bacillati</taxon>
        <taxon>Bacillota</taxon>
        <taxon>Clostridia</taxon>
        <taxon>Lachnospirales</taxon>
        <taxon>Lachnospiraceae</taxon>
        <taxon>Hungatella</taxon>
    </lineage>
</organism>
<evidence type="ECO:0008006" key="4">
    <source>
        <dbReference type="Google" id="ProtNLM"/>
    </source>
</evidence>
<evidence type="ECO:0000313" key="2">
    <source>
        <dbReference type="EMBL" id="EHI60340.1"/>
    </source>
</evidence>
<feature type="signal peptide" evidence="1">
    <location>
        <begin position="1"/>
        <end position="29"/>
    </location>
</feature>
<dbReference type="PATRIC" id="fig|742737.3.peg.1658"/>
<gene>
    <name evidence="2" type="ORF">HMPREF9473_01637</name>
</gene>
<dbReference type="HOGENOM" id="CLU_103710_0_0_9"/>
<dbReference type="Proteomes" id="UP000005384">
    <property type="component" value="Unassembled WGS sequence"/>
</dbReference>
<name>G5IDT0_9FIRM</name>
<dbReference type="EMBL" id="ADLN01000026">
    <property type="protein sequence ID" value="EHI60340.1"/>
    <property type="molecule type" value="Genomic_DNA"/>
</dbReference>
<protein>
    <recommendedName>
        <fullName evidence="4">WxL domain-containing protein</fullName>
    </recommendedName>
</protein>
<feature type="chain" id="PRO_5003478717" description="WxL domain-containing protein" evidence="1">
    <location>
        <begin position="30"/>
        <end position="225"/>
    </location>
</feature>
<sequence length="225" mass="23717">MRKSKKRKQITAIMLAAGMAVAGSAPAFASSAGTVKVEVPAGTGAAESLGTPTKTTINGTINVTTVNVTVPLTAAFDIDPNKYDGNVGTQITTQSSDYKIVNNSASPIWVYVSAVEAEDVSLVDSISALDTSKTMMLAIKEKSTVTTNAATTKDFWMTTAVDNNTKKYVLDPDSAANKGQIAAKSGSTPGEMELYLYALTKTGWSHEDKFTIKPSFMITVSDPTL</sequence>